<dbReference type="AlphaFoldDB" id="A0A6M6JRK5"/>
<evidence type="ECO:0000313" key="7">
    <source>
        <dbReference type="EMBL" id="QJY49853.1"/>
    </source>
</evidence>
<dbReference type="SUPFAM" id="SSF52540">
    <property type="entry name" value="P-loop containing nucleoside triphosphate hydrolases"/>
    <property type="match status" value="2"/>
</dbReference>
<evidence type="ECO:0000313" key="8">
    <source>
        <dbReference type="Proteomes" id="UP000505377"/>
    </source>
</evidence>
<proteinExistence type="predicted"/>
<dbReference type="InterPro" id="IPR027417">
    <property type="entry name" value="P-loop_NTPase"/>
</dbReference>
<name>A0A6M6JRK5_9PSEU</name>
<sequence>MPVSCPPCVLAPYPPTNVRCSATTGDRVQGAFAAGGVVVVRDEEWIVSACDRVGGGWRVRCLGSSELVRGVSATFYSALDDIAPLDPADAELVRDDSPQFRRSRLWVEAVLRKTPVPLHEPGLTVSRDMLLDPLDFQRQAVAEALDPARLRPRLLIADAVGLGKTLEIGMILAELARRGRAERVLVVTPRHVLEQMQYELWTRFGIPLVRLDSDGIAQVRRRLPASRNPFTYFPKVIVSIDTLKSARYRSHLEKHLWDAVVIDESHNLTNPGTQNNKLARILAQRTEALILASATPHNGKAESFAELIGLLDPTAIVDPEHYEMRDIAHLFIRRHRHSPDVDREVGHKWAKRPEPQVLAVPASPAEDAVATELSQVWLHPEGESPVAGAGRRLFPWTLAKAFLSSPEALAETVANRTKTLASSGELHTPEGTALTRLAELVEGALGGGCAKLDALVEHLGAIGVGRGKETRVVLFSERVATLKWLRRELPSRLRMPDDAFAVLHGGLIDKEQHAVVDAFQRSATPVRVLITGDVASEGVNLHKQCSRLVHVDIPWSLIRIEQRNGRIDRYGQLEEPQITALALTTSDERFSGDVRVLARLLAKEHTAHTALGDAASLMRLHDVGAEEEAVRRALAEGRPIDEVAPDPAPDGDVAGSFDAFFDALGEDVVDAPAEAAQLGLFDRQVDFLREALHEACPDPAASVRSGGVGWTEHPAEQLVELVPPPDLMARLKVLPQSYLTQRQVREKLLLAVTPEAGTESLRRATQGTAAGDQTTQWPLAHFLSPLHPVLDWAVDRALSRLGRNQVPVATAAVDAPTALVLGTLTNGRGQVVLRALVGMEFFAPGVAPMVHPDAVDVLARAGFRTGAVNANASLDLEVHRPLVPAAVTQMRQYMSSLATERASTMGEPLQAAAQRIDAWRRASQARADGMSAQRATALRRRIDRHGDASAELVVSLNARAEPMVRVLLLLLPEGS</sequence>
<dbReference type="GO" id="GO:0004386">
    <property type="term" value="F:helicase activity"/>
    <property type="evidence" value="ECO:0007669"/>
    <property type="project" value="UniProtKB-KW"/>
</dbReference>
<dbReference type="Pfam" id="PF00271">
    <property type="entry name" value="Helicase_C"/>
    <property type="match status" value="1"/>
</dbReference>
<dbReference type="InterPro" id="IPR014001">
    <property type="entry name" value="Helicase_ATP-bd"/>
</dbReference>
<dbReference type="PANTHER" id="PTHR45766">
    <property type="entry name" value="DNA ANNEALING HELICASE AND ENDONUCLEASE ZRANB3 FAMILY MEMBER"/>
    <property type="match status" value="1"/>
</dbReference>
<evidence type="ECO:0000256" key="4">
    <source>
        <dbReference type="ARBA" id="ARBA00022840"/>
    </source>
</evidence>
<evidence type="ECO:0000256" key="3">
    <source>
        <dbReference type="ARBA" id="ARBA00022806"/>
    </source>
</evidence>
<keyword evidence="1" id="KW-0547">Nucleotide-binding</keyword>
<evidence type="ECO:0000259" key="5">
    <source>
        <dbReference type="PROSITE" id="PS51192"/>
    </source>
</evidence>
<feature type="domain" description="Helicase ATP-binding" evidence="5">
    <location>
        <begin position="145"/>
        <end position="314"/>
    </location>
</feature>
<dbReference type="KEGG" id="pbro:HOP40_32200"/>
<dbReference type="CDD" id="cd18011">
    <property type="entry name" value="DEXDc_RapA"/>
    <property type="match status" value="1"/>
</dbReference>
<dbReference type="PROSITE" id="PS51194">
    <property type="entry name" value="HELICASE_CTER"/>
    <property type="match status" value="1"/>
</dbReference>
<organism evidence="7 8">
    <name type="scientific">Pseudonocardia broussonetiae</name>
    <dbReference type="NCBI Taxonomy" id="2736640"/>
    <lineage>
        <taxon>Bacteria</taxon>
        <taxon>Bacillati</taxon>
        <taxon>Actinomycetota</taxon>
        <taxon>Actinomycetes</taxon>
        <taxon>Pseudonocardiales</taxon>
        <taxon>Pseudonocardiaceae</taxon>
        <taxon>Pseudonocardia</taxon>
    </lineage>
</organism>
<feature type="domain" description="Helicase C-terminal" evidence="6">
    <location>
        <begin position="451"/>
        <end position="624"/>
    </location>
</feature>
<dbReference type="InterPro" id="IPR049730">
    <property type="entry name" value="SNF2/RAD54-like_C"/>
</dbReference>
<dbReference type="EMBL" id="CP053564">
    <property type="protein sequence ID" value="QJY49853.1"/>
    <property type="molecule type" value="Genomic_DNA"/>
</dbReference>
<dbReference type="InterPro" id="IPR038718">
    <property type="entry name" value="SNF2-like_sf"/>
</dbReference>
<keyword evidence="8" id="KW-1185">Reference proteome</keyword>
<dbReference type="PROSITE" id="PS51192">
    <property type="entry name" value="HELICASE_ATP_BIND_1"/>
    <property type="match status" value="1"/>
</dbReference>
<dbReference type="PANTHER" id="PTHR45766:SF6">
    <property type="entry name" value="SWI_SNF-RELATED MATRIX-ASSOCIATED ACTIN-DEPENDENT REGULATOR OF CHROMATIN SUBFAMILY A-LIKE PROTEIN 1"/>
    <property type="match status" value="1"/>
</dbReference>
<evidence type="ECO:0000256" key="2">
    <source>
        <dbReference type="ARBA" id="ARBA00022801"/>
    </source>
</evidence>
<keyword evidence="4" id="KW-0067">ATP-binding</keyword>
<dbReference type="GO" id="GO:0005524">
    <property type="term" value="F:ATP binding"/>
    <property type="evidence" value="ECO:0007669"/>
    <property type="project" value="UniProtKB-KW"/>
</dbReference>
<gene>
    <name evidence="7" type="ORF">HOP40_32200</name>
</gene>
<dbReference type="InterPro" id="IPR057342">
    <property type="entry name" value="DEXDc_RapA"/>
</dbReference>
<protein>
    <submittedName>
        <fullName evidence="7">DEAD/DEAH box helicase</fullName>
    </submittedName>
</protein>
<dbReference type="SMART" id="SM00487">
    <property type="entry name" value="DEXDc"/>
    <property type="match status" value="1"/>
</dbReference>
<reference evidence="7 8" key="1">
    <citation type="submission" date="2020-05" db="EMBL/GenBank/DDBJ databases">
        <authorList>
            <person name="Mo P."/>
        </authorList>
    </citation>
    <scope>NUCLEOTIDE SEQUENCE [LARGE SCALE GENOMIC DNA]</scope>
    <source>
        <strain evidence="7 8">Gen01</strain>
    </source>
</reference>
<dbReference type="GO" id="GO:0016787">
    <property type="term" value="F:hydrolase activity"/>
    <property type="evidence" value="ECO:0007669"/>
    <property type="project" value="UniProtKB-KW"/>
</dbReference>
<dbReference type="Proteomes" id="UP000505377">
    <property type="component" value="Chromosome"/>
</dbReference>
<keyword evidence="3 7" id="KW-0347">Helicase</keyword>
<evidence type="ECO:0000256" key="1">
    <source>
        <dbReference type="ARBA" id="ARBA00022741"/>
    </source>
</evidence>
<dbReference type="Pfam" id="PF00176">
    <property type="entry name" value="SNF2-rel_dom"/>
    <property type="match status" value="1"/>
</dbReference>
<dbReference type="Gene3D" id="3.40.50.10810">
    <property type="entry name" value="Tandem AAA-ATPase domain"/>
    <property type="match status" value="1"/>
</dbReference>
<dbReference type="CDD" id="cd18793">
    <property type="entry name" value="SF2_C_SNF"/>
    <property type="match status" value="1"/>
</dbReference>
<dbReference type="Gene3D" id="3.40.50.300">
    <property type="entry name" value="P-loop containing nucleotide triphosphate hydrolases"/>
    <property type="match status" value="1"/>
</dbReference>
<dbReference type="InterPro" id="IPR001650">
    <property type="entry name" value="Helicase_C-like"/>
</dbReference>
<dbReference type="InterPro" id="IPR000330">
    <property type="entry name" value="SNF2_N"/>
</dbReference>
<dbReference type="SMART" id="SM00490">
    <property type="entry name" value="HELICc"/>
    <property type="match status" value="1"/>
</dbReference>
<evidence type="ECO:0000259" key="6">
    <source>
        <dbReference type="PROSITE" id="PS51194"/>
    </source>
</evidence>
<keyword evidence="2" id="KW-0378">Hydrolase</keyword>
<accession>A0A6M6JRK5</accession>